<reference evidence="2 3" key="2">
    <citation type="submission" date="2018-03" db="EMBL/GenBank/DDBJ databases">
        <title>Draft genome of Pseudomonas putida strain KH-21-114.</title>
        <authorList>
            <person name="Yoshizawa S."/>
            <person name="Khan N.H."/>
            <person name="Nishimura M."/>
            <person name="Chiura H.X."/>
            <person name="Ogura Y."/>
            <person name="Hayashi T."/>
            <person name="Kogure K."/>
        </authorList>
    </citation>
    <scope>NUCLEOTIDE SEQUENCE [LARGE SCALE GENOMIC DNA]</scope>
    <source>
        <strain evidence="2 3">KH-21-114</strain>
    </source>
</reference>
<evidence type="ECO:0008006" key="4">
    <source>
        <dbReference type="Google" id="ProtNLM"/>
    </source>
</evidence>
<comment type="caution">
    <text evidence="2">The sequence shown here is derived from an EMBL/GenBank/DDBJ whole genome shotgun (WGS) entry which is preliminary data.</text>
</comment>
<dbReference type="PROSITE" id="PS51257">
    <property type="entry name" value="PROKAR_LIPOPROTEIN"/>
    <property type="match status" value="1"/>
</dbReference>
<proteinExistence type="predicted"/>
<reference evidence="2 3" key="1">
    <citation type="submission" date="2016-08" db="EMBL/GenBank/DDBJ databases">
        <authorList>
            <person name="Seilhamer J.J."/>
        </authorList>
    </citation>
    <scope>NUCLEOTIDE SEQUENCE [LARGE SCALE GENOMIC DNA]</scope>
    <source>
        <strain evidence="2 3">KH-21-114</strain>
    </source>
</reference>
<dbReference type="EMBL" id="MINH01000019">
    <property type="protein sequence ID" value="POG10786.1"/>
    <property type="molecule type" value="Genomic_DNA"/>
</dbReference>
<evidence type="ECO:0000313" key="3">
    <source>
        <dbReference type="Proteomes" id="UP000237230"/>
    </source>
</evidence>
<feature type="signal peptide" evidence="1">
    <location>
        <begin position="1"/>
        <end position="25"/>
    </location>
</feature>
<keyword evidence="1" id="KW-0732">Signal</keyword>
<sequence>MKKKTLIAAALLSNIALSGCTVTLAQPDDAELYKTTEAFYKNAATLLFKGERASPVSKQQLSTLRAKEARQHPGHFNRYQAEYDELLVESNTLILRALANSAALSEPGKQVHVRVERSLEEQLGNECDSLQRDFPDADLTTRNYVDLKCLVNRWQREHQQASYQVLNKAIWQNRNNTLFDSILAIQAATANTPSSRITP</sequence>
<dbReference type="Proteomes" id="UP000237230">
    <property type="component" value="Unassembled WGS sequence"/>
</dbReference>
<accession>A0A2S3X5D1</accession>
<evidence type="ECO:0000313" key="2">
    <source>
        <dbReference type="EMBL" id="POG10786.1"/>
    </source>
</evidence>
<protein>
    <recommendedName>
        <fullName evidence="4">Lipoprotein</fullName>
    </recommendedName>
</protein>
<organism evidence="2 3">
    <name type="scientific">Pseudomonas putida</name>
    <name type="common">Arthrobacter siderocapsulatus</name>
    <dbReference type="NCBI Taxonomy" id="303"/>
    <lineage>
        <taxon>Bacteria</taxon>
        <taxon>Pseudomonadati</taxon>
        <taxon>Pseudomonadota</taxon>
        <taxon>Gammaproteobacteria</taxon>
        <taxon>Pseudomonadales</taxon>
        <taxon>Pseudomonadaceae</taxon>
        <taxon>Pseudomonas</taxon>
    </lineage>
</organism>
<feature type="chain" id="PRO_5015646696" description="Lipoprotein" evidence="1">
    <location>
        <begin position="26"/>
        <end position="199"/>
    </location>
</feature>
<name>A0A2S3X5D1_PSEPU</name>
<dbReference type="AlphaFoldDB" id="A0A2S3X5D1"/>
<gene>
    <name evidence="2" type="ORF">BGP84_13990</name>
</gene>
<evidence type="ECO:0000256" key="1">
    <source>
        <dbReference type="SAM" id="SignalP"/>
    </source>
</evidence>